<reference evidence="4" key="1">
    <citation type="submission" date="2021-03" db="EMBL/GenBank/DDBJ databases">
        <title>Assistant Professor.</title>
        <authorList>
            <person name="Huq M.A."/>
        </authorList>
    </citation>
    <scope>NUCLEOTIDE SEQUENCE [LARGE SCALE GENOMIC DNA]</scope>
    <source>
        <strain evidence="4">MAH-28</strain>
    </source>
</reference>
<dbReference type="InterPro" id="IPR006175">
    <property type="entry name" value="YjgF/YER057c/UK114"/>
</dbReference>
<dbReference type="CDD" id="cd00448">
    <property type="entry name" value="YjgF_YER057c_UK114_family"/>
    <property type="match status" value="1"/>
</dbReference>
<comment type="caution">
    <text evidence="3">The sequence shown here is derived from an EMBL/GenBank/DDBJ whole genome shotgun (WGS) entry which is preliminary data.</text>
</comment>
<evidence type="ECO:0000256" key="1">
    <source>
        <dbReference type="ARBA" id="ARBA00010552"/>
    </source>
</evidence>
<evidence type="ECO:0000313" key="3">
    <source>
        <dbReference type="EMBL" id="MBO9153765.1"/>
    </source>
</evidence>
<gene>
    <name evidence="3" type="ORF">J7I43_16175</name>
</gene>
<keyword evidence="4" id="KW-1185">Reference proteome</keyword>
<evidence type="ECO:0000256" key="2">
    <source>
        <dbReference type="SAM" id="SignalP"/>
    </source>
</evidence>
<dbReference type="InterPro" id="IPR035959">
    <property type="entry name" value="RutC-like_sf"/>
</dbReference>
<feature type="signal peptide" evidence="2">
    <location>
        <begin position="1"/>
        <end position="23"/>
    </location>
</feature>
<dbReference type="SUPFAM" id="SSF55298">
    <property type="entry name" value="YjgF-like"/>
    <property type="match status" value="3"/>
</dbReference>
<sequence length="386" mass="41863">MKNKVLLLSALWLVTHTVCSAQAISDPLLRYVPDGYGNTGAVIVEEAPLAHTALILPLNETGQLAGKDDPRRQIAQVFANLSRALESAGATEKDIIKLNVCTASAQVAEEVREEIARRFPKLKTPATSFIIHPLPRAGALLGIDAVAISSHRGEKVRRWPQAAVLPKGGVVYISGMAADGRVREAAGNTLQQLHATLRFLGLNKEHVVQIRAFMDPVDSAGLVEAEIKKFFSGGTMPPVIYAGWKSAKPLVEIELIAASPVKNKALIEYITPAGATASPVYSKVCRVNHGKKIYLSGLYGMGNDQLVQLQTVFDRLRDMMEKCGSDLQHLAKALYYVSDADISKGLTDIRKKYYNPERPPAATKAVIRQPGPDGSRIMIDMIGVQP</sequence>
<dbReference type="EMBL" id="JAGHKP010000003">
    <property type="protein sequence ID" value="MBO9153765.1"/>
    <property type="molecule type" value="Genomic_DNA"/>
</dbReference>
<proteinExistence type="inferred from homology"/>
<organism evidence="3 4">
    <name type="scientific">Chitinophaga chungangae</name>
    <dbReference type="NCBI Taxonomy" id="2821488"/>
    <lineage>
        <taxon>Bacteria</taxon>
        <taxon>Pseudomonadati</taxon>
        <taxon>Bacteroidota</taxon>
        <taxon>Chitinophagia</taxon>
        <taxon>Chitinophagales</taxon>
        <taxon>Chitinophagaceae</taxon>
        <taxon>Chitinophaga</taxon>
    </lineage>
</organism>
<dbReference type="Proteomes" id="UP000679126">
    <property type="component" value="Unassembled WGS sequence"/>
</dbReference>
<evidence type="ECO:0000313" key="4">
    <source>
        <dbReference type="Proteomes" id="UP000679126"/>
    </source>
</evidence>
<dbReference type="PANTHER" id="PTHR11803:SF58">
    <property type="entry name" value="PROTEIN HMF1-RELATED"/>
    <property type="match status" value="1"/>
</dbReference>
<dbReference type="RefSeq" id="WP_209146888.1">
    <property type="nucleotide sequence ID" value="NZ_JAGHKP010000003.1"/>
</dbReference>
<dbReference type="PANTHER" id="PTHR11803">
    <property type="entry name" value="2-IMINOBUTANOATE/2-IMINOPROPANOATE DEAMINASE RIDA"/>
    <property type="match status" value="1"/>
</dbReference>
<name>A0ABS3YGG0_9BACT</name>
<keyword evidence="2" id="KW-0732">Signal</keyword>
<comment type="similarity">
    <text evidence="1">Belongs to the RutC family.</text>
</comment>
<dbReference type="Gene3D" id="3.30.1330.40">
    <property type="entry name" value="RutC-like"/>
    <property type="match status" value="3"/>
</dbReference>
<feature type="chain" id="PRO_5046425087" evidence="2">
    <location>
        <begin position="24"/>
        <end position="386"/>
    </location>
</feature>
<dbReference type="Pfam" id="PF01042">
    <property type="entry name" value="Ribonuc_L-PSP"/>
    <property type="match status" value="1"/>
</dbReference>
<accession>A0ABS3YGG0</accession>
<protein>
    <submittedName>
        <fullName evidence="3">RidA family protein</fullName>
    </submittedName>
</protein>